<keyword evidence="7 12" id="KW-0489">Methyltransferase</keyword>
<name>A0A7Z0VMI9_9GAMM</name>
<dbReference type="PANTHER" id="PTHR30027">
    <property type="entry name" value="RIBOSOMAL RNA SMALL SUBUNIT METHYLTRANSFERASE E"/>
    <property type="match status" value="1"/>
</dbReference>
<dbReference type="NCBIfam" id="NF008692">
    <property type="entry name" value="PRK11713.1-5"/>
    <property type="match status" value="1"/>
</dbReference>
<dbReference type="InterPro" id="IPR046887">
    <property type="entry name" value="RsmE_PUA-like"/>
</dbReference>
<proteinExistence type="inferred from homology"/>
<comment type="catalytic activity">
    <reaction evidence="11 12">
        <text>uridine(1498) in 16S rRNA + S-adenosyl-L-methionine = N(3)-methyluridine(1498) in 16S rRNA + S-adenosyl-L-homocysteine + H(+)</text>
        <dbReference type="Rhea" id="RHEA:42920"/>
        <dbReference type="Rhea" id="RHEA-COMP:10283"/>
        <dbReference type="Rhea" id="RHEA-COMP:10284"/>
        <dbReference type="ChEBI" id="CHEBI:15378"/>
        <dbReference type="ChEBI" id="CHEBI:57856"/>
        <dbReference type="ChEBI" id="CHEBI:59789"/>
        <dbReference type="ChEBI" id="CHEBI:65315"/>
        <dbReference type="ChEBI" id="CHEBI:74502"/>
        <dbReference type="EC" id="2.1.1.193"/>
    </reaction>
</comment>
<dbReference type="SUPFAM" id="SSF88697">
    <property type="entry name" value="PUA domain-like"/>
    <property type="match status" value="1"/>
</dbReference>
<evidence type="ECO:0000256" key="1">
    <source>
        <dbReference type="ARBA" id="ARBA00004496"/>
    </source>
</evidence>
<keyword evidence="5 12" id="KW-0963">Cytoplasm</keyword>
<evidence type="ECO:0000256" key="8">
    <source>
        <dbReference type="ARBA" id="ARBA00022679"/>
    </source>
</evidence>
<keyword evidence="6 12" id="KW-0698">rRNA processing</keyword>
<dbReference type="GO" id="GO:0070042">
    <property type="term" value="F:rRNA (uridine-N3-)-methyltransferase activity"/>
    <property type="evidence" value="ECO:0007669"/>
    <property type="project" value="TreeGrafter"/>
</dbReference>
<dbReference type="PANTHER" id="PTHR30027:SF3">
    <property type="entry name" value="16S RRNA (URACIL(1498)-N(3))-METHYLTRANSFERASE"/>
    <property type="match status" value="1"/>
</dbReference>
<keyword evidence="16" id="KW-1185">Reference proteome</keyword>
<organism evidence="15 16">
    <name type="scientific">Candidatus Thiodiazotropha endolucinida</name>
    <dbReference type="NCBI Taxonomy" id="1655433"/>
    <lineage>
        <taxon>Bacteria</taxon>
        <taxon>Pseudomonadati</taxon>
        <taxon>Pseudomonadota</taxon>
        <taxon>Gammaproteobacteria</taxon>
        <taxon>Chromatiales</taxon>
        <taxon>Sedimenticolaceae</taxon>
        <taxon>Candidatus Thiodiazotropha</taxon>
    </lineage>
</organism>
<evidence type="ECO:0000256" key="9">
    <source>
        <dbReference type="ARBA" id="ARBA00022691"/>
    </source>
</evidence>
<dbReference type="AlphaFoldDB" id="A0A7Z0VMI9"/>
<evidence type="ECO:0000313" key="15">
    <source>
        <dbReference type="EMBL" id="ODJ88432.1"/>
    </source>
</evidence>
<dbReference type="OrthoDB" id="9815641at2"/>
<dbReference type="GO" id="GO:0005737">
    <property type="term" value="C:cytoplasm"/>
    <property type="evidence" value="ECO:0007669"/>
    <property type="project" value="UniProtKB-SubCell"/>
</dbReference>
<evidence type="ECO:0000256" key="12">
    <source>
        <dbReference type="PIRNR" id="PIRNR015601"/>
    </source>
</evidence>
<evidence type="ECO:0000256" key="11">
    <source>
        <dbReference type="ARBA" id="ARBA00047944"/>
    </source>
</evidence>
<dbReference type="InterPro" id="IPR046886">
    <property type="entry name" value="RsmE_MTase_dom"/>
</dbReference>
<gene>
    <name evidence="15" type="primary">rsmE</name>
    <name evidence="15" type="ORF">CODIS_14390</name>
</gene>
<evidence type="ECO:0000256" key="3">
    <source>
        <dbReference type="ARBA" id="ARBA00012328"/>
    </source>
</evidence>
<dbReference type="Pfam" id="PF20260">
    <property type="entry name" value="PUA_4"/>
    <property type="match status" value="1"/>
</dbReference>
<sequence>MRIHRFFTSHPLQNGLQITLEEEPSHHINQVLRLRAGDNVALFNTDGEEYGATLTQVSKQKVTATIGELIKHEAKSNLAIHLILGISRGERMDFAIQKATELGVNHITPVLTDRCVVKLNETKSTRRQAHWRRIVINACEQSGRCRIPVVDKPVEYGSALSSIEGATTILLDHRSRFTLHQIDAPQSSLSILIGPEGGLTSNERQLAIKKGFVGVRLGPRIMRTETAPLATIAAVQTLWGDFSD</sequence>
<evidence type="ECO:0000259" key="13">
    <source>
        <dbReference type="Pfam" id="PF04452"/>
    </source>
</evidence>
<dbReference type="CDD" id="cd18084">
    <property type="entry name" value="RsmE-like"/>
    <property type="match status" value="1"/>
</dbReference>
<comment type="caution">
    <text evidence="15">The sequence shown here is derived from an EMBL/GenBank/DDBJ whole genome shotgun (WGS) entry which is preliminary data.</text>
</comment>
<dbReference type="EC" id="2.1.1.193" evidence="3 12"/>
<evidence type="ECO:0000256" key="10">
    <source>
        <dbReference type="ARBA" id="ARBA00025699"/>
    </source>
</evidence>
<comment type="similarity">
    <text evidence="2 12">Belongs to the RNA methyltransferase RsmE family.</text>
</comment>
<evidence type="ECO:0000256" key="4">
    <source>
        <dbReference type="ARBA" id="ARBA00013673"/>
    </source>
</evidence>
<dbReference type="EMBL" id="MARB01000006">
    <property type="protein sequence ID" value="ODJ88432.1"/>
    <property type="molecule type" value="Genomic_DNA"/>
</dbReference>
<dbReference type="InterPro" id="IPR015947">
    <property type="entry name" value="PUA-like_sf"/>
</dbReference>
<accession>A0A7Z0VMI9</accession>
<evidence type="ECO:0000313" key="16">
    <source>
        <dbReference type="Proteomes" id="UP000094769"/>
    </source>
</evidence>
<comment type="function">
    <text evidence="10 12">Specifically methylates the N3 position of the uracil ring of uridine 1498 (m3U1498) in 16S rRNA. Acts on the fully assembled 30S ribosomal subunit.</text>
</comment>
<keyword evidence="9 12" id="KW-0949">S-adenosyl-L-methionine</keyword>
<evidence type="ECO:0000256" key="5">
    <source>
        <dbReference type="ARBA" id="ARBA00022490"/>
    </source>
</evidence>
<evidence type="ECO:0000256" key="2">
    <source>
        <dbReference type="ARBA" id="ARBA00005528"/>
    </source>
</evidence>
<dbReference type="InterPro" id="IPR029026">
    <property type="entry name" value="tRNA_m1G_MTases_N"/>
</dbReference>
<comment type="subcellular location">
    <subcellularLocation>
        <location evidence="1 12">Cytoplasm</location>
    </subcellularLocation>
</comment>
<keyword evidence="8 12" id="KW-0808">Transferase</keyword>
<feature type="domain" description="Ribosomal RNA small subunit methyltransferase E PUA-like" evidence="14">
    <location>
        <begin position="22"/>
        <end position="66"/>
    </location>
</feature>
<dbReference type="PIRSF" id="PIRSF015601">
    <property type="entry name" value="MTase_slr0722"/>
    <property type="match status" value="1"/>
</dbReference>
<reference evidence="15 16" key="1">
    <citation type="submission" date="2016-06" db="EMBL/GenBank/DDBJ databases">
        <title>Genome sequence of endosymbiont of Candidatus Endolucinida thiodiazotropha.</title>
        <authorList>
            <person name="Poehlein A."/>
            <person name="Koenig S."/>
            <person name="Heiden S.E."/>
            <person name="Thuermer A."/>
            <person name="Voget S."/>
            <person name="Daniel R."/>
            <person name="Markert S."/>
            <person name="Gros O."/>
            <person name="Schweder T."/>
        </authorList>
    </citation>
    <scope>NUCLEOTIDE SEQUENCE [LARGE SCALE GENOMIC DNA]</scope>
    <source>
        <strain evidence="15 16">COS</strain>
    </source>
</reference>
<dbReference type="SUPFAM" id="SSF75217">
    <property type="entry name" value="alpha/beta knot"/>
    <property type="match status" value="1"/>
</dbReference>
<protein>
    <recommendedName>
        <fullName evidence="4 12">Ribosomal RNA small subunit methyltransferase E</fullName>
        <ecNumber evidence="3 12">2.1.1.193</ecNumber>
    </recommendedName>
</protein>
<dbReference type="InterPro" id="IPR006700">
    <property type="entry name" value="RsmE"/>
</dbReference>
<evidence type="ECO:0000256" key="7">
    <source>
        <dbReference type="ARBA" id="ARBA00022603"/>
    </source>
</evidence>
<dbReference type="Proteomes" id="UP000094769">
    <property type="component" value="Unassembled WGS sequence"/>
</dbReference>
<evidence type="ECO:0000256" key="6">
    <source>
        <dbReference type="ARBA" id="ARBA00022552"/>
    </source>
</evidence>
<dbReference type="InterPro" id="IPR029028">
    <property type="entry name" value="Alpha/beta_knot_MTases"/>
</dbReference>
<dbReference type="Gene3D" id="2.40.240.20">
    <property type="entry name" value="Hypothetical PUA domain-like, domain 1"/>
    <property type="match status" value="1"/>
</dbReference>
<evidence type="ECO:0000259" key="14">
    <source>
        <dbReference type="Pfam" id="PF20260"/>
    </source>
</evidence>
<feature type="domain" description="Ribosomal RNA small subunit methyltransferase E methyltransferase" evidence="13">
    <location>
        <begin position="75"/>
        <end position="236"/>
    </location>
</feature>
<dbReference type="RefSeq" id="WP_069122768.1">
    <property type="nucleotide sequence ID" value="NZ_MARB01000006.1"/>
</dbReference>
<dbReference type="Pfam" id="PF04452">
    <property type="entry name" value="Methyltrans_RNA"/>
    <property type="match status" value="1"/>
</dbReference>
<dbReference type="Gene3D" id="3.40.1280.10">
    <property type="match status" value="1"/>
</dbReference>
<dbReference type="GO" id="GO:0070475">
    <property type="term" value="P:rRNA base methylation"/>
    <property type="evidence" value="ECO:0007669"/>
    <property type="project" value="TreeGrafter"/>
</dbReference>
<dbReference type="NCBIfam" id="TIGR00046">
    <property type="entry name" value="RsmE family RNA methyltransferase"/>
    <property type="match status" value="1"/>
</dbReference>